<gene>
    <name evidence="1" type="ORF">KGM_205507A</name>
</gene>
<protein>
    <submittedName>
        <fullName evidence="1">Uncharacterized protein</fullName>
    </submittedName>
</protein>
<reference evidence="1 2" key="1">
    <citation type="journal article" date="2011" name="Cell">
        <title>The monarch butterfly genome yields insights into long-distance migration.</title>
        <authorList>
            <person name="Zhan S."/>
            <person name="Merlin C."/>
            <person name="Boore J.L."/>
            <person name="Reppert S.M."/>
        </authorList>
    </citation>
    <scope>NUCLEOTIDE SEQUENCE [LARGE SCALE GENOMIC DNA]</scope>
    <source>
        <strain evidence="1">F-2</strain>
    </source>
</reference>
<dbReference type="EMBL" id="AGBW02013121">
    <property type="protein sequence ID" value="OWR43954.1"/>
    <property type="molecule type" value="Genomic_DNA"/>
</dbReference>
<organism evidence="1 2">
    <name type="scientific">Danaus plexippus plexippus</name>
    <dbReference type="NCBI Taxonomy" id="278856"/>
    <lineage>
        <taxon>Eukaryota</taxon>
        <taxon>Metazoa</taxon>
        <taxon>Ecdysozoa</taxon>
        <taxon>Arthropoda</taxon>
        <taxon>Hexapoda</taxon>
        <taxon>Insecta</taxon>
        <taxon>Pterygota</taxon>
        <taxon>Neoptera</taxon>
        <taxon>Endopterygota</taxon>
        <taxon>Lepidoptera</taxon>
        <taxon>Glossata</taxon>
        <taxon>Ditrysia</taxon>
        <taxon>Papilionoidea</taxon>
        <taxon>Nymphalidae</taxon>
        <taxon>Danainae</taxon>
        <taxon>Danaini</taxon>
        <taxon>Danaina</taxon>
        <taxon>Danaus</taxon>
        <taxon>Danaus</taxon>
    </lineage>
</organism>
<name>A0A212ER75_DANPL</name>
<accession>A0A212ER75</accession>
<dbReference type="InParanoid" id="A0A212ER75"/>
<dbReference type="Proteomes" id="UP000007151">
    <property type="component" value="Unassembled WGS sequence"/>
</dbReference>
<evidence type="ECO:0000313" key="1">
    <source>
        <dbReference type="EMBL" id="OWR43954.1"/>
    </source>
</evidence>
<dbReference type="KEGG" id="dpl:KGM_205507A"/>
<keyword evidence="2" id="KW-1185">Reference proteome</keyword>
<comment type="caution">
    <text evidence="1">The sequence shown here is derived from an EMBL/GenBank/DDBJ whole genome shotgun (WGS) entry which is preliminary data.</text>
</comment>
<evidence type="ECO:0000313" key="2">
    <source>
        <dbReference type="Proteomes" id="UP000007151"/>
    </source>
</evidence>
<proteinExistence type="predicted"/>
<feature type="non-terminal residue" evidence="1">
    <location>
        <position position="11"/>
    </location>
</feature>
<sequence>MSASRRLNALE</sequence>